<keyword evidence="3 4" id="KW-0012">Acyltransferase</keyword>
<dbReference type="PANTHER" id="PTHR31623">
    <property type="entry name" value="F21J9.9"/>
    <property type="match status" value="1"/>
</dbReference>
<proteinExistence type="inferred from homology"/>
<gene>
    <name evidence="4" type="ORF">Din_042828</name>
</gene>
<dbReference type="EC" id="2.3.1.133" evidence="4"/>
<evidence type="ECO:0000256" key="3">
    <source>
        <dbReference type="ARBA" id="ARBA00023315"/>
    </source>
</evidence>
<dbReference type="GO" id="GO:0047172">
    <property type="term" value="F:shikimate O-hydroxycinnamoyltransferase activity"/>
    <property type="evidence" value="ECO:0007669"/>
    <property type="project" value="UniProtKB-EC"/>
</dbReference>
<evidence type="ECO:0000256" key="1">
    <source>
        <dbReference type="ARBA" id="ARBA00009861"/>
    </source>
</evidence>
<dbReference type="Gene3D" id="3.30.559.10">
    <property type="entry name" value="Chloramphenicol acetyltransferase-like domain"/>
    <property type="match status" value="2"/>
</dbReference>
<accession>A0A5B7BXQ8</accession>
<evidence type="ECO:0000256" key="2">
    <source>
        <dbReference type="ARBA" id="ARBA00022679"/>
    </source>
</evidence>
<dbReference type="AlphaFoldDB" id="A0A5B7BXQ8"/>
<dbReference type="PANTHER" id="PTHR31623:SF79">
    <property type="entry name" value="SALUTARIDINOL 7-O-ACETYLTRANSFERASE"/>
    <property type="match status" value="1"/>
</dbReference>
<dbReference type="InterPro" id="IPR023213">
    <property type="entry name" value="CAT-like_dom_sf"/>
</dbReference>
<reference evidence="4" key="1">
    <citation type="submission" date="2019-08" db="EMBL/GenBank/DDBJ databases">
        <title>Reference gene set and small RNA set construction with multiple tissues from Davidia involucrata Baill.</title>
        <authorList>
            <person name="Yang H."/>
            <person name="Zhou C."/>
            <person name="Li G."/>
            <person name="Wang J."/>
            <person name="Gao P."/>
            <person name="Wang M."/>
            <person name="Wang R."/>
            <person name="Zhao Y."/>
        </authorList>
    </citation>
    <scope>NUCLEOTIDE SEQUENCE</scope>
    <source>
        <tissue evidence="4">Mixed with DoveR01_LX</tissue>
    </source>
</reference>
<name>A0A5B7BXQ8_DAVIN</name>
<dbReference type="EMBL" id="GHES01042828">
    <property type="protein sequence ID" value="MPA73387.1"/>
    <property type="molecule type" value="Transcribed_RNA"/>
</dbReference>
<keyword evidence="2 4" id="KW-0808">Transferase</keyword>
<dbReference type="Pfam" id="PF02458">
    <property type="entry name" value="Transferase"/>
    <property type="match status" value="1"/>
</dbReference>
<protein>
    <submittedName>
        <fullName evidence="4">Putative vinorine synthase</fullName>
        <ecNumber evidence="4">2.3.1.133</ecNumber>
    </submittedName>
</protein>
<comment type="similarity">
    <text evidence="1">Belongs to the plant acyltransferase family.</text>
</comment>
<evidence type="ECO:0000313" key="4">
    <source>
        <dbReference type="EMBL" id="MPA73387.1"/>
    </source>
</evidence>
<organism evidence="4">
    <name type="scientific">Davidia involucrata</name>
    <name type="common">Dove tree</name>
    <dbReference type="NCBI Taxonomy" id="16924"/>
    <lineage>
        <taxon>Eukaryota</taxon>
        <taxon>Viridiplantae</taxon>
        <taxon>Streptophyta</taxon>
        <taxon>Embryophyta</taxon>
        <taxon>Tracheophyta</taxon>
        <taxon>Spermatophyta</taxon>
        <taxon>Magnoliopsida</taxon>
        <taxon>eudicotyledons</taxon>
        <taxon>Gunneridae</taxon>
        <taxon>Pentapetalae</taxon>
        <taxon>asterids</taxon>
        <taxon>Cornales</taxon>
        <taxon>Nyssaceae</taxon>
        <taxon>Davidia</taxon>
    </lineage>
</organism>
<sequence>MVMKIEIISRETIKPSSPTPHHLRIYKLSLLDQVAPLIYAPIVLFYSAPPEFNSNMIHCITIYDHLKKTLSETLSHFYPLAGRIKHDDYVDCNDDGVTYVKARANFEVSKIIRNPEMNLLQQFLPFNPYDVRSDKEHTTMAVQVNVFDCGGIGIGVCISHRIADGTTLASFLSAWAAMSRGAAETITPSLDSATLFPPRDIHSSMPTGLISMQNIVTRRFVFDANSMANLREIASNGLSMDYPSRVEAVTALICRSAVNATTKKSGKTIPSAAISHVVNLRARMIPPLAEHTFGNIWQLTVAPEPEGEVELHDIVVQLQKAKTKIDDVYARQLQGDDRLFLARESQK</sequence>